<protein>
    <submittedName>
        <fullName evidence="3">NLI interacting factor</fullName>
    </submittedName>
</protein>
<dbReference type="InterPro" id="IPR023214">
    <property type="entry name" value="HAD_sf"/>
</dbReference>
<dbReference type="Proteomes" id="UP000615446">
    <property type="component" value="Unassembled WGS sequence"/>
</dbReference>
<dbReference type="AlphaFoldDB" id="A0A8H3LJS8"/>
<dbReference type="FunFam" id="3.40.50.1000:FF:000093">
    <property type="entry name" value="NLI interacting factor-like phosphatase family protein"/>
    <property type="match status" value="1"/>
</dbReference>
<dbReference type="PANTHER" id="PTHR12210">
    <property type="entry name" value="DULLARD PROTEIN PHOSPHATASE"/>
    <property type="match status" value="1"/>
</dbReference>
<dbReference type="Pfam" id="PF03031">
    <property type="entry name" value="NIF"/>
    <property type="match status" value="1"/>
</dbReference>
<organism evidence="3 4">
    <name type="scientific">Rhizophagus clarus</name>
    <dbReference type="NCBI Taxonomy" id="94130"/>
    <lineage>
        <taxon>Eukaryota</taxon>
        <taxon>Fungi</taxon>
        <taxon>Fungi incertae sedis</taxon>
        <taxon>Mucoromycota</taxon>
        <taxon>Glomeromycotina</taxon>
        <taxon>Glomeromycetes</taxon>
        <taxon>Glomerales</taxon>
        <taxon>Glomeraceae</taxon>
        <taxon>Rhizophagus</taxon>
    </lineage>
</organism>
<accession>A0A8H3LJS8</accession>
<evidence type="ECO:0000313" key="3">
    <source>
        <dbReference type="EMBL" id="GES87196.1"/>
    </source>
</evidence>
<dbReference type="Gene3D" id="3.40.50.1000">
    <property type="entry name" value="HAD superfamily/HAD-like"/>
    <property type="match status" value="1"/>
</dbReference>
<feature type="region of interest" description="Disordered" evidence="1">
    <location>
        <begin position="96"/>
        <end position="173"/>
    </location>
</feature>
<feature type="compositionally biased region" description="Polar residues" evidence="1">
    <location>
        <begin position="133"/>
        <end position="166"/>
    </location>
</feature>
<gene>
    <name evidence="3" type="ORF">RCL2_001420500</name>
</gene>
<evidence type="ECO:0000313" key="4">
    <source>
        <dbReference type="Proteomes" id="UP000615446"/>
    </source>
</evidence>
<dbReference type="SMART" id="SM00577">
    <property type="entry name" value="CPDc"/>
    <property type="match status" value="1"/>
</dbReference>
<evidence type="ECO:0000259" key="2">
    <source>
        <dbReference type="PROSITE" id="PS50969"/>
    </source>
</evidence>
<dbReference type="CDD" id="cd07521">
    <property type="entry name" value="HAD_FCP1-like"/>
    <property type="match status" value="1"/>
</dbReference>
<feature type="compositionally biased region" description="Low complexity" evidence="1">
    <location>
        <begin position="104"/>
        <end position="116"/>
    </location>
</feature>
<reference evidence="3" key="1">
    <citation type="submission" date="2019-10" db="EMBL/GenBank/DDBJ databases">
        <title>Conservation and host-specific expression of non-tandemly repeated heterogenous ribosome RNA gene in arbuscular mycorrhizal fungi.</title>
        <authorList>
            <person name="Maeda T."/>
            <person name="Kobayashi Y."/>
            <person name="Nakagawa T."/>
            <person name="Ezawa T."/>
            <person name="Yamaguchi K."/>
            <person name="Bino T."/>
            <person name="Nishimoto Y."/>
            <person name="Shigenobu S."/>
            <person name="Kawaguchi M."/>
        </authorList>
    </citation>
    <scope>NUCLEOTIDE SEQUENCE</scope>
    <source>
        <strain evidence="3">HR1</strain>
    </source>
</reference>
<dbReference type="EMBL" id="BLAL01000165">
    <property type="protein sequence ID" value="GES87196.1"/>
    <property type="molecule type" value="Genomic_DNA"/>
</dbReference>
<dbReference type="GO" id="GO:0016791">
    <property type="term" value="F:phosphatase activity"/>
    <property type="evidence" value="ECO:0007669"/>
    <property type="project" value="InterPro"/>
</dbReference>
<dbReference type="PROSITE" id="PS50969">
    <property type="entry name" value="FCP1"/>
    <property type="match status" value="1"/>
</dbReference>
<dbReference type="SUPFAM" id="SSF56784">
    <property type="entry name" value="HAD-like"/>
    <property type="match status" value="1"/>
</dbReference>
<comment type="caution">
    <text evidence="3">The sequence shown here is derived from an EMBL/GenBank/DDBJ whole genome shotgun (WGS) entry which is preliminary data.</text>
</comment>
<feature type="domain" description="FCP1 homology" evidence="2">
    <location>
        <begin position="176"/>
        <end position="335"/>
    </location>
</feature>
<dbReference type="InterPro" id="IPR050365">
    <property type="entry name" value="TIM50"/>
</dbReference>
<proteinExistence type="predicted"/>
<name>A0A8H3LJS8_9GLOM</name>
<dbReference type="InterPro" id="IPR011948">
    <property type="entry name" value="Dullard_phosphatase"/>
</dbReference>
<dbReference type="InterPro" id="IPR004274">
    <property type="entry name" value="FCP1_dom"/>
</dbReference>
<dbReference type="InterPro" id="IPR036412">
    <property type="entry name" value="HAD-like_sf"/>
</dbReference>
<dbReference type="NCBIfam" id="TIGR02251">
    <property type="entry name" value="HIF-SF_euk"/>
    <property type="match status" value="1"/>
</dbReference>
<sequence length="364" mass="41116">MLASTQPSSLVSQEIYTASSNATTSASSSNSTTNGENNVNTNNNLSECLTASSSTTPPSYFLLYYWTILYTYITNIFSKSTARLRRHSTGEHAYMAQTPVSTDTNNNINNNTNNNNSPQQPLRRSPRFKSKRQLQQQIASSSVDNISSPKAANSSIRLRNNSKQVHQSSMTSTQSFMMKTKTLILDLDETLIHSTSRGSRADAHMIEVMVDNHACLYYVYKRPHVDHFLKKVSEWYKVVIFTASMPEYADPVIDWLDPNKNLICNRFFRQSCTNRNGAYIKDLTIVEPDLSKVCLIDNSPISYAMQQENGIAIEGWISDPHDEALLDLLPFLDALRFTEDKFREFCNIESIIAESALIKSRPDE</sequence>
<dbReference type="OrthoDB" id="277011at2759"/>
<evidence type="ECO:0000256" key="1">
    <source>
        <dbReference type="SAM" id="MobiDB-lite"/>
    </source>
</evidence>